<evidence type="ECO:0000313" key="1">
    <source>
        <dbReference type="EMBL" id="ASU22981.1"/>
    </source>
</evidence>
<reference evidence="1 2" key="1">
    <citation type="submission" date="2017-08" db="EMBL/GenBank/DDBJ databases">
        <title>The Vibrio qinghaiensis sp.-Q67 is a luminous bacteria isolated firstly from Qinghai lake, Qinghai province, China, which has been proved to be very sensitive to detect environmental and food pollutants. Therefore, complete genome analysis of V. qinghaiensis sp.-Q67 highlights the potential application of this strain on detection of hazards in the contaminated environments.</title>
        <authorList>
            <person name="Gong L."/>
        </authorList>
    </citation>
    <scope>NUCLEOTIDE SEQUENCE [LARGE SCALE GENOMIC DNA]</scope>
    <source>
        <strain evidence="1 2">Q67</strain>
    </source>
</reference>
<keyword evidence="2" id="KW-1185">Reference proteome</keyword>
<dbReference type="EMBL" id="CP022741">
    <property type="protein sequence ID" value="ASU22981.1"/>
    <property type="molecule type" value="Genomic_DNA"/>
</dbReference>
<protein>
    <submittedName>
        <fullName evidence="1">TIGR02646 family protein</fullName>
    </submittedName>
</protein>
<dbReference type="Gene3D" id="1.10.30.50">
    <property type="match status" value="1"/>
</dbReference>
<accession>A0A223MZJ9</accession>
<organism evidence="1 2">
    <name type="scientific">Vibrio qinghaiensis</name>
    <dbReference type="NCBI Taxonomy" id="2025808"/>
    <lineage>
        <taxon>Bacteria</taxon>
        <taxon>Pseudomonadati</taxon>
        <taxon>Pseudomonadota</taxon>
        <taxon>Gammaproteobacteria</taxon>
        <taxon>Vibrionales</taxon>
        <taxon>Vibrionaceae</taxon>
        <taxon>Vibrio</taxon>
    </lineage>
</organism>
<dbReference type="RefSeq" id="WP_094500480.1">
    <property type="nucleotide sequence ID" value="NZ_CAWNHI010000001.1"/>
</dbReference>
<name>A0A223MZJ9_9VIBR</name>
<dbReference type="Proteomes" id="UP000215148">
    <property type="component" value="Chromosome 1"/>
</dbReference>
<sequence length="222" mass="25576">MKQLDRNLAEKPIFLNSICYTTHTWKNMTKSRKKSVWKELEKFQDKLCVYCESKAEKGTHTGHIEHFFDKSTHVHLTFDWSNLFGCCASRLHCGHYKDEKLPGGVRRTYNTSLLIKPDTEDPEDYLQFLPSGKIESKNGLDTISEKKASETIKALNLDAPSLVRSREQQITRFQSKVTTALSFIDTGDEETIALAMIEYRNIEQEAKFASHRTAIKQAVIWL</sequence>
<dbReference type="NCBIfam" id="NF041761">
    <property type="entry name" value="PtuB"/>
    <property type="match status" value="1"/>
</dbReference>
<dbReference type="NCBIfam" id="TIGR02646">
    <property type="entry name" value="retron system putative HNH endonuclease"/>
    <property type="match status" value="1"/>
</dbReference>
<gene>
    <name evidence="1" type="ORF">CCZ37_10430</name>
</gene>
<dbReference type="KEGG" id="vqi:CCZ37_10430"/>
<dbReference type="InterPro" id="IPR013467">
    <property type="entry name" value="HNH78-like"/>
</dbReference>
<evidence type="ECO:0000313" key="2">
    <source>
        <dbReference type="Proteomes" id="UP000215148"/>
    </source>
</evidence>
<dbReference type="AlphaFoldDB" id="A0A223MZJ9"/>
<dbReference type="InterPro" id="IPR053575">
    <property type="entry name" value="Retron_Ec78_HNH_endo"/>
</dbReference>
<proteinExistence type="predicted"/>